<gene>
    <name evidence="11" type="ORF">LAMI_0H11496G</name>
</gene>
<keyword evidence="5" id="KW-0418">Kinase</keyword>
<dbReference type="AlphaFoldDB" id="A0A1G4KHF2"/>
<evidence type="ECO:0000256" key="9">
    <source>
        <dbReference type="PROSITE-ProRule" id="PRU10141"/>
    </source>
</evidence>
<dbReference type="EMBL" id="LT598468">
    <property type="protein sequence ID" value="SCV03856.1"/>
    <property type="molecule type" value="Genomic_DNA"/>
</dbReference>
<name>A0A1G4KHF2_9SACH</name>
<dbReference type="PANTHER" id="PTHR43895:SF32">
    <property type="entry name" value="SERINE_THREONINE-PROTEIN KINASE CHK1"/>
    <property type="match status" value="1"/>
</dbReference>
<dbReference type="STRING" id="1230905.A0A1G4KHF2"/>
<evidence type="ECO:0000259" key="10">
    <source>
        <dbReference type="PROSITE" id="PS50011"/>
    </source>
</evidence>
<dbReference type="FunFam" id="1.10.510.10:FF:000571">
    <property type="entry name" value="Maternal embryonic leucine zipper kinase"/>
    <property type="match status" value="1"/>
</dbReference>
<keyword evidence="6 9" id="KW-0067">ATP-binding</keyword>
<dbReference type="InterPro" id="IPR008271">
    <property type="entry name" value="Ser/Thr_kinase_AS"/>
</dbReference>
<reference evidence="12" key="1">
    <citation type="submission" date="2016-03" db="EMBL/GenBank/DDBJ databases">
        <authorList>
            <person name="Devillers H."/>
        </authorList>
    </citation>
    <scope>NUCLEOTIDE SEQUENCE [LARGE SCALE GENOMIC DNA]</scope>
</reference>
<evidence type="ECO:0000256" key="3">
    <source>
        <dbReference type="ARBA" id="ARBA00022679"/>
    </source>
</evidence>
<dbReference type="InterPro" id="IPR017441">
    <property type="entry name" value="Protein_kinase_ATP_BS"/>
</dbReference>
<evidence type="ECO:0000256" key="1">
    <source>
        <dbReference type="ARBA" id="ARBA00012513"/>
    </source>
</evidence>
<dbReference type="Proteomes" id="UP000191024">
    <property type="component" value="Chromosome H"/>
</dbReference>
<keyword evidence="12" id="KW-1185">Reference proteome</keyword>
<dbReference type="SUPFAM" id="SSF56112">
    <property type="entry name" value="Protein kinase-like (PK-like)"/>
    <property type="match status" value="1"/>
</dbReference>
<evidence type="ECO:0000256" key="2">
    <source>
        <dbReference type="ARBA" id="ARBA00022527"/>
    </source>
</evidence>
<dbReference type="InterPro" id="IPR011009">
    <property type="entry name" value="Kinase-like_dom_sf"/>
</dbReference>
<comment type="catalytic activity">
    <reaction evidence="8">
        <text>L-seryl-[protein] + ATP = O-phospho-L-seryl-[protein] + ADP + H(+)</text>
        <dbReference type="Rhea" id="RHEA:17989"/>
        <dbReference type="Rhea" id="RHEA-COMP:9863"/>
        <dbReference type="Rhea" id="RHEA-COMP:11604"/>
        <dbReference type="ChEBI" id="CHEBI:15378"/>
        <dbReference type="ChEBI" id="CHEBI:29999"/>
        <dbReference type="ChEBI" id="CHEBI:30616"/>
        <dbReference type="ChEBI" id="CHEBI:83421"/>
        <dbReference type="ChEBI" id="CHEBI:456216"/>
        <dbReference type="EC" id="2.7.11.1"/>
    </reaction>
</comment>
<dbReference type="GO" id="GO:0005737">
    <property type="term" value="C:cytoplasm"/>
    <property type="evidence" value="ECO:0007669"/>
    <property type="project" value="TreeGrafter"/>
</dbReference>
<evidence type="ECO:0000256" key="8">
    <source>
        <dbReference type="ARBA" id="ARBA00048679"/>
    </source>
</evidence>
<accession>A0A1G4KHF2</accession>
<dbReference type="GO" id="GO:0007095">
    <property type="term" value="P:mitotic G2 DNA damage checkpoint signaling"/>
    <property type="evidence" value="ECO:0007669"/>
    <property type="project" value="TreeGrafter"/>
</dbReference>
<evidence type="ECO:0000256" key="7">
    <source>
        <dbReference type="ARBA" id="ARBA00047899"/>
    </source>
</evidence>
<dbReference type="GO" id="GO:0005524">
    <property type="term" value="F:ATP binding"/>
    <property type="evidence" value="ECO:0007669"/>
    <property type="project" value="UniProtKB-UniRule"/>
</dbReference>
<dbReference type="Pfam" id="PF00069">
    <property type="entry name" value="Pkinase"/>
    <property type="match status" value="1"/>
</dbReference>
<evidence type="ECO:0000256" key="4">
    <source>
        <dbReference type="ARBA" id="ARBA00022741"/>
    </source>
</evidence>
<dbReference type="PROSITE" id="PS50011">
    <property type="entry name" value="PROTEIN_KINASE_DOM"/>
    <property type="match status" value="1"/>
</dbReference>
<dbReference type="OrthoDB" id="539158at2759"/>
<dbReference type="Gene3D" id="3.30.310.80">
    <property type="entry name" value="Kinase associated domain 1, KA1"/>
    <property type="match status" value="1"/>
</dbReference>
<organism evidence="11 12">
    <name type="scientific">Lachancea mirantina</name>
    <dbReference type="NCBI Taxonomy" id="1230905"/>
    <lineage>
        <taxon>Eukaryota</taxon>
        <taxon>Fungi</taxon>
        <taxon>Dikarya</taxon>
        <taxon>Ascomycota</taxon>
        <taxon>Saccharomycotina</taxon>
        <taxon>Saccharomycetes</taxon>
        <taxon>Saccharomycetales</taxon>
        <taxon>Saccharomycetaceae</taxon>
        <taxon>Lachancea</taxon>
    </lineage>
</organism>
<keyword evidence="4 9" id="KW-0547">Nucleotide-binding</keyword>
<proteinExistence type="predicted"/>
<dbReference type="GO" id="GO:0035861">
    <property type="term" value="C:site of double-strand break"/>
    <property type="evidence" value="ECO:0007669"/>
    <property type="project" value="TreeGrafter"/>
</dbReference>
<dbReference type="PROSITE" id="PS00107">
    <property type="entry name" value="PROTEIN_KINASE_ATP"/>
    <property type="match status" value="1"/>
</dbReference>
<evidence type="ECO:0000313" key="12">
    <source>
        <dbReference type="Proteomes" id="UP000191024"/>
    </source>
</evidence>
<dbReference type="InterPro" id="IPR000719">
    <property type="entry name" value="Prot_kinase_dom"/>
</dbReference>
<dbReference type="PROSITE" id="PS00108">
    <property type="entry name" value="PROTEIN_KINASE_ST"/>
    <property type="match status" value="1"/>
</dbReference>
<evidence type="ECO:0000313" key="11">
    <source>
        <dbReference type="EMBL" id="SCV03856.1"/>
    </source>
</evidence>
<dbReference type="Gene3D" id="1.10.510.10">
    <property type="entry name" value="Transferase(Phosphotransferase) domain 1"/>
    <property type="match status" value="1"/>
</dbReference>
<evidence type="ECO:0000256" key="5">
    <source>
        <dbReference type="ARBA" id="ARBA00022777"/>
    </source>
</evidence>
<dbReference type="GO" id="GO:0004674">
    <property type="term" value="F:protein serine/threonine kinase activity"/>
    <property type="evidence" value="ECO:0007669"/>
    <property type="project" value="UniProtKB-KW"/>
</dbReference>
<dbReference type="GO" id="GO:0005634">
    <property type="term" value="C:nucleus"/>
    <property type="evidence" value="ECO:0007669"/>
    <property type="project" value="TreeGrafter"/>
</dbReference>
<evidence type="ECO:0000256" key="6">
    <source>
        <dbReference type="ARBA" id="ARBA00022840"/>
    </source>
</evidence>
<dbReference type="EC" id="2.7.11.1" evidence="1"/>
<dbReference type="SMART" id="SM00220">
    <property type="entry name" value="S_TKc"/>
    <property type="match status" value="1"/>
</dbReference>
<dbReference type="PANTHER" id="PTHR43895">
    <property type="entry name" value="CALCIUM/CALMODULIN-DEPENDENT PROTEIN KINASE KINASE-RELATED"/>
    <property type="match status" value="1"/>
</dbReference>
<keyword evidence="3" id="KW-0808">Transferase</keyword>
<comment type="catalytic activity">
    <reaction evidence="7">
        <text>L-threonyl-[protein] + ATP = O-phospho-L-threonyl-[protein] + ADP + H(+)</text>
        <dbReference type="Rhea" id="RHEA:46608"/>
        <dbReference type="Rhea" id="RHEA-COMP:11060"/>
        <dbReference type="Rhea" id="RHEA-COMP:11605"/>
        <dbReference type="ChEBI" id="CHEBI:15378"/>
        <dbReference type="ChEBI" id="CHEBI:30013"/>
        <dbReference type="ChEBI" id="CHEBI:30616"/>
        <dbReference type="ChEBI" id="CHEBI:61977"/>
        <dbReference type="ChEBI" id="CHEBI:456216"/>
        <dbReference type="EC" id="2.7.11.1"/>
    </reaction>
</comment>
<keyword evidence="2" id="KW-0723">Serine/threonine-protein kinase</keyword>
<feature type="domain" description="Protein kinase" evidence="10">
    <location>
        <begin position="23"/>
        <end position="288"/>
    </location>
</feature>
<protein>
    <recommendedName>
        <fullName evidence="1">non-specific serine/threonine protein kinase</fullName>
        <ecNumber evidence="1">2.7.11.1</ecNumber>
    </recommendedName>
</protein>
<feature type="binding site" evidence="9">
    <location>
        <position position="53"/>
    </location>
    <ligand>
        <name>ATP</name>
        <dbReference type="ChEBI" id="CHEBI:30616"/>
    </ligand>
</feature>
<sequence length="528" mass="59420">MIDDDSREINFSQISKIPRIKHLKIGQTVGCGSFAFVKKATLEEDPSVVVAVKFVHLPTCQKFGMAENDVLQEVVLQSKCSGHVNVLKVIDCNVSQNFLWIVMEMAEGGDLFDKIEPDVGVDVEVAQFYFQQLVRAVDYLHGACGVAHRDIKPENILLDKRGNLKLADFGLASKFRRKDGSKRICKDQRGSLVYMAPETVLSTGYFADATDIWSCGVLLFVLLTGEAPWEAPTHDSNQFQAFMNDGGRIDTGPWARINIEGLSILRKLLQFDSRHRPSAATIKTYPWFARKSAFADDNGMCSRPELLSRRLFDNLHVALNEDIASSHHESCPKPRQVLSTQPTHFDLVKLKVASPDLESFALTQAGFTQGLSDRLPSLTQEDSLFDYLNRDQATQQFMTHKGSVQNIFTIDRLTKFYSLSDMETIISQLEKAIKASGISGQNDLLKTFVALRNSPSGIQLKSPISVQLKTTDRKGWLLSGSIDIIQIDERLRVVGFERKRGDPLEWRRFFKTVVRFCKELIYIPTSMT</sequence>